<dbReference type="InterPro" id="IPR036890">
    <property type="entry name" value="HATPase_C_sf"/>
</dbReference>
<feature type="domain" description="Histidine kinase/HSP90-like ATPase" evidence="10">
    <location>
        <begin position="324"/>
        <end position="419"/>
    </location>
</feature>
<dbReference type="InterPro" id="IPR011712">
    <property type="entry name" value="Sig_transdc_His_kin_sub3_dim/P"/>
</dbReference>
<keyword evidence="6 11" id="KW-0418">Kinase</keyword>
<evidence type="ECO:0000256" key="9">
    <source>
        <dbReference type="SAM" id="Phobius"/>
    </source>
</evidence>
<dbReference type="Gene3D" id="3.30.565.10">
    <property type="entry name" value="Histidine kinase-like ATPase, C-terminal domain"/>
    <property type="match status" value="1"/>
</dbReference>
<keyword evidence="5" id="KW-0547">Nucleotide-binding</keyword>
<dbReference type="GO" id="GO:0000155">
    <property type="term" value="F:phosphorelay sensor kinase activity"/>
    <property type="evidence" value="ECO:0007669"/>
    <property type="project" value="InterPro"/>
</dbReference>
<sequence length="419" mass="44695">MSSVSFTRARPRWRAIAYIAVEAGWWLVGLFYLCAALAVAPFLLLFVGWYAVPTLVDWLDQLAGNGRERAARFARSPVPERMTRVPHQLSFLHRVALVRTPEFTRNATWALAHLIVMPVIIVVGLGLPIIAVNSSLVPLYWWGLPANDPAITLFPVTSWPLAILSSAIGVAAGLVGWLILPTLARRTAGSTLAMLWPDRVHDMQERIESLSRSRAAALDAHSNELRRIERELHDGAQNRLVGVVMMIGLAQRTLKDDPEKAASFLVQAQDAASDALTGLREMVHDIYPPVLDELGLSGAASTLTSRSGVPTALDVSGLQRAPAAVESAAYFVLAEALTNAAKYADASWVSVTLSTVSGTPEDVLIVEVDDDGHGGATIGGSGSGLAGVARRAEALGGTLTLSSPIGGPTHLKVELPCGF</sequence>
<comment type="caution">
    <text evidence="11">The sequence shown here is derived from an EMBL/GenBank/DDBJ whole genome shotgun (WGS) entry which is preliminary data.</text>
</comment>
<feature type="transmembrane region" description="Helical" evidence="9">
    <location>
        <begin position="114"/>
        <end position="141"/>
    </location>
</feature>
<dbReference type="EMBL" id="PDJE01000001">
    <property type="protein sequence ID" value="PFG30660.1"/>
    <property type="molecule type" value="Genomic_DNA"/>
</dbReference>
<accession>A0A2A9DXK4</accession>
<dbReference type="Pfam" id="PF13796">
    <property type="entry name" value="Sensor"/>
    <property type="match status" value="1"/>
</dbReference>
<evidence type="ECO:0000256" key="6">
    <source>
        <dbReference type="ARBA" id="ARBA00022777"/>
    </source>
</evidence>
<keyword evidence="7" id="KW-0067">ATP-binding</keyword>
<dbReference type="Proteomes" id="UP000221369">
    <property type="component" value="Unassembled WGS sequence"/>
</dbReference>
<keyword evidence="9" id="KW-0812">Transmembrane</keyword>
<dbReference type="SUPFAM" id="SSF55874">
    <property type="entry name" value="ATPase domain of HSP90 chaperone/DNA topoisomerase II/histidine kinase"/>
    <property type="match status" value="1"/>
</dbReference>
<dbReference type="Pfam" id="PF02518">
    <property type="entry name" value="HATPase_c"/>
    <property type="match status" value="1"/>
</dbReference>
<evidence type="ECO:0000256" key="7">
    <source>
        <dbReference type="ARBA" id="ARBA00022840"/>
    </source>
</evidence>
<evidence type="ECO:0000256" key="5">
    <source>
        <dbReference type="ARBA" id="ARBA00022741"/>
    </source>
</evidence>
<organism evidence="11 12">
    <name type="scientific">Paramicrobacterium agarici</name>
    <dbReference type="NCBI Taxonomy" id="630514"/>
    <lineage>
        <taxon>Bacteria</taxon>
        <taxon>Bacillati</taxon>
        <taxon>Actinomycetota</taxon>
        <taxon>Actinomycetes</taxon>
        <taxon>Micrococcales</taxon>
        <taxon>Microbacteriaceae</taxon>
        <taxon>Paramicrobacterium</taxon>
    </lineage>
</organism>
<dbReference type="RefSeq" id="WP_169923419.1">
    <property type="nucleotide sequence ID" value="NZ_PDJE01000001.1"/>
</dbReference>
<gene>
    <name evidence="11" type="ORF">ATJ78_1595</name>
</gene>
<evidence type="ECO:0000256" key="3">
    <source>
        <dbReference type="ARBA" id="ARBA00022553"/>
    </source>
</evidence>
<keyword evidence="4" id="KW-0808">Transferase</keyword>
<name>A0A2A9DXK4_9MICO</name>
<protein>
    <recommendedName>
        <fullName evidence="2">histidine kinase</fullName>
        <ecNumber evidence="2">2.7.13.3</ecNumber>
    </recommendedName>
</protein>
<feature type="transmembrane region" description="Helical" evidence="9">
    <location>
        <begin position="30"/>
        <end position="52"/>
    </location>
</feature>
<comment type="catalytic activity">
    <reaction evidence="1">
        <text>ATP + protein L-histidine = ADP + protein N-phospho-L-histidine.</text>
        <dbReference type="EC" id="2.7.13.3"/>
    </reaction>
</comment>
<dbReference type="InterPro" id="IPR025828">
    <property type="entry name" value="Put_sensor_dom"/>
</dbReference>
<evidence type="ECO:0000256" key="1">
    <source>
        <dbReference type="ARBA" id="ARBA00000085"/>
    </source>
</evidence>
<evidence type="ECO:0000313" key="12">
    <source>
        <dbReference type="Proteomes" id="UP000221369"/>
    </source>
</evidence>
<evidence type="ECO:0000313" key="11">
    <source>
        <dbReference type="EMBL" id="PFG30660.1"/>
    </source>
</evidence>
<evidence type="ECO:0000259" key="10">
    <source>
        <dbReference type="SMART" id="SM00387"/>
    </source>
</evidence>
<dbReference type="GO" id="GO:0046983">
    <property type="term" value="F:protein dimerization activity"/>
    <property type="evidence" value="ECO:0007669"/>
    <property type="project" value="InterPro"/>
</dbReference>
<dbReference type="GO" id="GO:0005524">
    <property type="term" value="F:ATP binding"/>
    <property type="evidence" value="ECO:0007669"/>
    <property type="project" value="UniProtKB-KW"/>
</dbReference>
<dbReference type="CDD" id="cd16917">
    <property type="entry name" value="HATPase_UhpB-NarQ-NarX-like"/>
    <property type="match status" value="1"/>
</dbReference>
<dbReference type="SMART" id="SM00387">
    <property type="entry name" value="HATPase_c"/>
    <property type="match status" value="1"/>
</dbReference>
<reference evidence="11 12" key="1">
    <citation type="submission" date="2017-10" db="EMBL/GenBank/DDBJ databases">
        <title>Sequencing the genomes of 1000 actinobacteria strains.</title>
        <authorList>
            <person name="Klenk H.-P."/>
        </authorList>
    </citation>
    <scope>NUCLEOTIDE SEQUENCE [LARGE SCALE GENOMIC DNA]</scope>
    <source>
        <strain evidence="11 12">DSM 21798</strain>
    </source>
</reference>
<evidence type="ECO:0000256" key="4">
    <source>
        <dbReference type="ARBA" id="ARBA00022679"/>
    </source>
</evidence>
<dbReference type="InterPro" id="IPR050482">
    <property type="entry name" value="Sensor_HK_TwoCompSys"/>
</dbReference>
<dbReference type="PANTHER" id="PTHR24421">
    <property type="entry name" value="NITRATE/NITRITE SENSOR PROTEIN NARX-RELATED"/>
    <property type="match status" value="1"/>
</dbReference>
<evidence type="ECO:0000256" key="8">
    <source>
        <dbReference type="ARBA" id="ARBA00023012"/>
    </source>
</evidence>
<dbReference type="EC" id="2.7.13.3" evidence="2"/>
<dbReference type="Gene3D" id="1.20.5.1930">
    <property type="match status" value="1"/>
</dbReference>
<dbReference type="InterPro" id="IPR003594">
    <property type="entry name" value="HATPase_dom"/>
</dbReference>
<evidence type="ECO:0000256" key="2">
    <source>
        <dbReference type="ARBA" id="ARBA00012438"/>
    </source>
</evidence>
<dbReference type="GO" id="GO:0016020">
    <property type="term" value="C:membrane"/>
    <property type="evidence" value="ECO:0007669"/>
    <property type="project" value="InterPro"/>
</dbReference>
<keyword evidence="9" id="KW-1133">Transmembrane helix</keyword>
<proteinExistence type="predicted"/>
<dbReference type="Pfam" id="PF07730">
    <property type="entry name" value="HisKA_3"/>
    <property type="match status" value="1"/>
</dbReference>
<feature type="transmembrane region" description="Helical" evidence="9">
    <location>
        <begin position="161"/>
        <end position="180"/>
    </location>
</feature>
<dbReference type="PANTHER" id="PTHR24421:SF10">
    <property type="entry name" value="NITRATE_NITRITE SENSOR PROTEIN NARQ"/>
    <property type="match status" value="1"/>
</dbReference>
<dbReference type="AlphaFoldDB" id="A0A2A9DXK4"/>
<keyword evidence="12" id="KW-1185">Reference proteome</keyword>
<keyword evidence="3" id="KW-0597">Phosphoprotein</keyword>
<keyword evidence="8" id="KW-0902">Two-component regulatory system</keyword>
<keyword evidence="9" id="KW-0472">Membrane</keyword>